<dbReference type="GO" id="GO:0005737">
    <property type="term" value="C:cytoplasm"/>
    <property type="evidence" value="ECO:0007669"/>
    <property type="project" value="UniProtKB-SubCell"/>
</dbReference>
<organism evidence="6 7">
    <name type="scientific">Zizania palustris</name>
    <name type="common">Northern wild rice</name>
    <dbReference type="NCBI Taxonomy" id="103762"/>
    <lineage>
        <taxon>Eukaryota</taxon>
        <taxon>Viridiplantae</taxon>
        <taxon>Streptophyta</taxon>
        <taxon>Embryophyta</taxon>
        <taxon>Tracheophyta</taxon>
        <taxon>Spermatophyta</taxon>
        <taxon>Magnoliopsida</taxon>
        <taxon>Liliopsida</taxon>
        <taxon>Poales</taxon>
        <taxon>Poaceae</taxon>
        <taxon>BOP clade</taxon>
        <taxon>Oryzoideae</taxon>
        <taxon>Oryzeae</taxon>
        <taxon>Zizaniinae</taxon>
        <taxon>Zizania</taxon>
    </lineage>
</organism>
<gene>
    <name evidence="6" type="ORF">GUJ93_ZPchr0012g19329</name>
</gene>
<comment type="subcellular location">
    <subcellularLocation>
        <location evidence="2">Cytoplasm</location>
    </subcellularLocation>
    <subcellularLocation>
        <location evidence="1">Nucleus</location>
    </subcellularLocation>
</comment>
<dbReference type="PANTHER" id="PTHR14145:SF2">
    <property type="entry name" value="COP9 SIGNALOSOME COMPLEX SUBUNIT 1"/>
    <property type="match status" value="1"/>
</dbReference>
<evidence type="ECO:0000256" key="1">
    <source>
        <dbReference type="ARBA" id="ARBA00004123"/>
    </source>
</evidence>
<keyword evidence="7" id="KW-1185">Reference proteome</keyword>
<dbReference type="PANTHER" id="PTHR14145">
    <property type="entry name" value="26S PROTESOME SUBUNIT 6"/>
    <property type="match status" value="1"/>
</dbReference>
<comment type="caution">
    <text evidence="6">The sequence shown here is derived from an EMBL/GenBank/DDBJ whole genome shotgun (WGS) entry which is preliminary data.</text>
</comment>
<sequence length="163" mass="18322">MEALRLAYDESRKGGGTALHRDVCDRIDGHLGPSYAFDRNWTNAVDCRSRLRQEKLEINLHGYMTNLMKERILMGFNDLGNFCYALGKISRCHECLYGEFIETGPDLGKSFPEVIAPQDVAIYGGFSALVSFDRAELKELVPEVRELINDSCGSRYASCTKLS</sequence>
<dbReference type="EMBL" id="JAAALK010000080">
    <property type="protein sequence ID" value="KAG8092324.1"/>
    <property type="molecule type" value="Genomic_DNA"/>
</dbReference>
<dbReference type="OrthoDB" id="422427at2759"/>
<dbReference type="GO" id="GO:0008180">
    <property type="term" value="C:COP9 signalosome"/>
    <property type="evidence" value="ECO:0007669"/>
    <property type="project" value="UniProtKB-KW"/>
</dbReference>
<dbReference type="AlphaFoldDB" id="A0A8J6BQK0"/>
<proteinExistence type="predicted"/>
<keyword evidence="3" id="KW-0963">Cytoplasm</keyword>
<accession>A0A8J6BQK0</accession>
<protein>
    <submittedName>
        <fullName evidence="6">Uncharacterized protein</fullName>
    </submittedName>
</protein>
<evidence type="ECO:0000313" key="7">
    <source>
        <dbReference type="Proteomes" id="UP000729402"/>
    </source>
</evidence>
<keyword evidence="4" id="KW-0736">Signalosome</keyword>
<reference evidence="6" key="2">
    <citation type="submission" date="2021-02" db="EMBL/GenBank/DDBJ databases">
        <authorList>
            <person name="Kimball J.A."/>
            <person name="Haas M.W."/>
            <person name="Macchietto M."/>
            <person name="Kono T."/>
            <person name="Duquette J."/>
            <person name="Shao M."/>
        </authorList>
    </citation>
    <scope>NUCLEOTIDE SEQUENCE</scope>
    <source>
        <tissue evidence="6">Fresh leaf tissue</tissue>
    </source>
</reference>
<evidence type="ECO:0000256" key="4">
    <source>
        <dbReference type="ARBA" id="ARBA00022790"/>
    </source>
</evidence>
<reference evidence="6" key="1">
    <citation type="journal article" date="2021" name="bioRxiv">
        <title>Whole Genome Assembly and Annotation of Northern Wild Rice, Zizania palustris L., Supports a Whole Genome Duplication in the Zizania Genus.</title>
        <authorList>
            <person name="Haas M."/>
            <person name="Kono T."/>
            <person name="Macchietto M."/>
            <person name="Millas R."/>
            <person name="McGilp L."/>
            <person name="Shao M."/>
            <person name="Duquette J."/>
            <person name="Hirsch C.N."/>
            <person name="Kimball J."/>
        </authorList>
    </citation>
    <scope>NUCLEOTIDE SEQUENCE</scope>
    <source>
        <tissue evidence="6">Fresh leaf tissue</tissue>
    </source>
</reference>
<dbReference type="Proteomes" id="UP000729402">
    <property type="component" value="Unassembled WGS sequence"/>
</dbReference>
<evidence type="ECO:0000313" key="6">
    <source>
        <dbReference type="EMBL" id="KAG8092324.1"/>
    </source>
</evidence>
<dbReference type="InterPro" id="IPR019585">
    <property type="entry name" value="Rpn7/CSN1"/>
</dbReference>
<evidence type="ECO:0000256" key="3">
    <source>
        <dbReference type="ARBA" id="ARBA00022490"/>
    </source>
</evidence>
<name>A0A8J6BQK0_ZIZPA</name>
<keyword evidence="5" id="KW-0539">Nucleus</keyword>
<evidence type="ECO:0000256" key="5">
    <source>
        <dbReference type="ARBA" id="ARBA00023242"/>
    </source>
</evidence>
<evidence type="ECO:0000256" key="2">
    <source>
        <dbReference type="ARBA" id="ARBA00004496"/>
    </source>
</evidence>